<protein>
    <submittedName>
        <fullName evidence="1">027a9b7e-ba0c-454a-9b59-b996a237db17</fullName>
    </submittedName>
</protein>
<dbReference type="EMBL" id="CAJHIA010000032">
    <property type="protein sequence ID" value="CAD6448797.1"/>
    <property type="molecule type" value="Genomic_DNA"/>
</dbReference>
<sequence>MRCYNCNQWKDLKYLHEFLQSTEFRAFLPYIKPHVAGPAGAELYETDISSRDILASRIIDVFRVNIRDDATKEIAAKTAWEEWMKASGDANFLSGVSVNLPERLFIGMIGWSRVEERERSLANAAHLEEAFEKLNDVRSLVVQFNTAS</sequence>
<evidence type="ECO:0000313" key="2">
    <source>
        <dbReference type="Proteomes" id="UP000624404"/>
    </source>
</evidence>
<reference evidence="1" key="1">
    <citation type="submission" date="2020-10" db="EMBL/GenBank/DDBJ databases">
        <authorList>
            <person name="Kusch S."/>
        </authorList>
    </citation>
    <scope>NUCLEOTIDE SEQUENCE</scope>
    <source>
        <strain evidence="1">SwB9</strain>
    </source>
</reference>
<name>A0A8H2ZUC7_9HELO</name>
<dbReference type="Proteomes" id="UP000624404">
    <property type="component" value="Unassembled WGS sequence"/>
</dbReference>
<proteinExistence type="predicted"/>
<comment type="caution">
    <text evidence="1">The sequence shown here is derived from an EMBL/GenBank/DDBJ whole genome shotgun (WGS) entry which is preliminary data.</text>
</comment>
<dbReference type="OrthoDB" id="4425169at2759"/>
<keyword evidence="2" id="KW-1185">Reference proteome</keyword>
<accession>A0A8H2ZUC7</accession>
<organism evidence="1 2">
    <name type="scientific">Sclerotinia trifoliorum</name>
    <dbReference type="NCBI Taxonomy" id="28548"/>
    <lineage>
        <taxon>Eukaryota</taxon>
        <taxon>Fungi</taxon>
        <taxon>Dikarya</taxon>
        <taxon>Ascomycota</taxon>
        <taxon>Pezizomycotina</taxon>
        <taxon>Leotiomycetes</taxon>
        <taxon>Helotiales</taxon>
        <taxon>Sclerotiniaceae</taxon>
        <taxon>Sclerotinia</taxon>
    </lineage>
</organism>
<dbReference type="AlphaFoldDB" id="A0A8H2ZUC7"/>
<evidence type="ECO:0000313" key="1">
    <source>
        <dbReference type="EMBL" id="CAD6448797.1"/>
    </source>
</evidence>
<gene>
    <name evidence="1" type="ORF">SCLTRI_LOCUS8590</name>
</gene>